<dbReference type="EMBL" id="LFZN01000007">
    <property type="protein sequence ID" value="KXT06309.1"/>
    <property type="molecule type" value="Genomic_DNA"/>
</dbReference>
<evidence type="ECO:0000313" key="2">
    <source>
        <dbReference type="EMBL" id="KXT06309.1"/>
    </source>
</evidence>
<dbReference type="Proteomes" id="UP000070133">
    <property type="component" value="Unassembled WGS sequence"/>
</dbReference>
<organism evidence="2 3">
    <name type="scientific">Pseudocercospora eumusae</name>
    <dbReference type="NCBI Taxonomy" id="321146"/>
    <lineage>
        <taxon>Eukaryota</taxon>
        <taxon>Fungi</taxon>
        <taxon>Dikarya</taxon>
        <taxon>Ascomycota</taxon>
        <taxon>Pezizomycotina</taxon>
        <taxon>Dothideomycetes</taxon>
        <taxon>Dothideomycetidae</taxon>
        <taxon>Mycosphaerellales</taxon>
        <taxon>Mycosphaerellaceae</taxon>
        <taxon>Pseudocercospora</taxon>
    </lineage>
</organism>
<dbReference type="PANTHER" id="PTHR38167:SF1">
    <property type="entry name" value="C2H2-TYPE DOMAIN-CONTAINING PROTEIN"/>
    <property type="match status" value="1"/>
</dbReference>
<dbReference type="AlphaFoldDB" id="A0A139HV72"/>
<dbReference type="STRING" id="321146.A0A139HV72"/>
<sequence length="201" mass="22220">MASDSDSDPYPEDESLDEEEESSEIDHEDHQEVREVSSPIPTNTTLEDAITTAPEVRLRALLRDIVQRVPEAHAIAARTLLASTSTAGVKRKAFEKCKNCGDDYNVSLNYKGACVYHEGVKELDNMGDFWADHDPNCHGDPGSFVDDPDMEEGFVWSCCEQTGGADGCVISKHQPRETHIAKRPILTPVSRNAVGRRSILH</sequence>
<comment type="caution">
    <text evidence="2">The sequence shown here is derived from an EMBL/GenBank/DDBJ whole genome shotgun (WGS) entry which is preliminary data.</text>
</comment>
<evidence type="ECO:0008006" key="4">
    <source>
        <dbReference type="Google" id="ProtNLM"/>
    </source>
</evidence>
<evidence type="ECO:0000313" key="3">
    <source>
        <dbReference type="Proteomes" id="UP000070133"/>
    </source>
</evidence>
<dbReference type="PANTHER" id="PTHR38167">
    <property type="entry name" value="C2H2-TYPE DOMAIN-CONTAINING PROTEIN"/>
    <property type="match status" value="1"/>
</dbReference>
<protein>
    <recommendedName>
        <fullName evidence="4">C2H2-type domain-containing protein</fullName>
    </recommendedName>
</protein>
<gene>
    <name evidence="2" type="ORF">AC578_9194</name>
</gene>
<feature type="compositionally biased region" description="Acidic residues" evidence="1">
    <location>
        <begin position="1"/>
        <end position="23"/>
    </location>
</feature>
<accession>A0A139HV72</accession>
<evidence type="ECO:0000256" key="1">
    <source>
        <dbReference type="SAM" id="MobiDB-lite"/>
    </source>
</evidence>
<keyword evidence="3" id="KW-1185">Reference proteome</keyword>
<dbReference type="OrthoDB" id="5422613at2759"/>
<feature type="compositionally biased region" description="Basic and acidic residues" evidence="1">
    <location>
        <begin position="24"/>
        <end position="35"/>
    </location>
</feature>
<name>A0A139HV72_9PEZI</name>
<reference evidence="2 3" key="1">
    <citation type="submission" date="2015-07" db="EMBL/GenBank/DDBJ databases">
        <title>Comparative genomics of the Sigatoka disease complex on banana suggests a link between parallel evolutionary changes in Pseudocercospora fijiensis and Pseudocercospora eumusae and increased virulence on the banana host.</title>
        <authorList>
            <person name="Chang T.-C."/>
            <person name="Salvucci A."/>
            <person name="Crous P.W."/>
            <person name="Stergiopoulos I."/>
        </authorList>
    </citation>
    <scope>NUCLEOTIDE SEQUENCE [LARGE SCALE GENOMIC DNA]</scope>
    <source>
        <strain evidence="2 3">CBS 114824</strain>
    </source>
</reference>
<feature type="region of interest" description="Disordered" evidence="1">
    <location>
        <begin position="1"/>
        <end position="48"/>
    </location>
</feature>
<proteinExistence type="predicted"/>